<proteinExistence type="predicted"/>
<dbReference type="InterPro" id="IPR007410">
    <property type="entry name" value="LpqE-like"/>
</dbReference>
<dbReference type="AlphaFoldDB" id="A0A2A2T3Y3"/>
<comment type="caution">
    <text evidence="2">The sequence shown here is derived from an EMBL/GenBank/DDBJ whole genome shotgun (WGS) entry which is preliminary data.</text>
</comment>
<dbReference type="Pfam" id="PF04314">
    <property type="entry name" value="PCuAC"/>
    <property type="match status" value="1"/>
</dbReference>
<name>A0A2A2T3Y3_9BURK</name>
<dbReference type="PANTHER" id="PTHR36302:SF1">
    <property type="entry name" value="COPPER CHAPERONE PCU(A)C"/>
    <property type="match status" value="1"/>
</dbReference>
<dbReference type="InterPro" id="IPR058248">
    <property type="entry name" value="Lxx211020-like"/>
</dbReference>
<accession>A0A2A2T3Y3</accession>
<sequence>MKQAKAALCIGRALSVVRRRPVFFFSQEFSMSVSLTCLPRMAATVLLGLAAVGAGAGLVQAQEYRLKELEISAPHARASRPGVLNSSAYFAVTNHGQQADRLVSASSPVAERTELHDMKIENDVMRMFQVEGIELPAGQSLTLGQGNKLHVMLMQLKQPLQAGQTIALTLQFEQAGTIDIQVPVKEHKIGGHEHHGHGHGDGHAEHGKGQQGHSGHEGHGKMH</sequence>
<dbReference type="SUPFAM" id="SSF110087">
    <property type="entry name" value="DR1885-like metal-binding protein"/>
    <property type="match status" value="1"/>
</dbReference>
<dbReference type="Proteomes" id="UP000217780">
    <property type="component" value="Unassembled WGS sequence"/>
</dbReference>
<reference evidence="2 3" key="1">
    <citation type="submission" date="2017-08" db="EMBL/GenBank/DDBJ databases">
        <title>WGS of Clinical strains of the CDC Group NO-1 linked to zoonotic infections in humans.</title>
        <authorList>
            <person name="Bernier A.-M."/>
            <person name="Bernard K."/>
        </authorList>
    </citation>
    <scope>NUCLEOTIDE SEQUENCE [LARGE SCALE GENOMIC DNA]</scope>
    <source>
        <strain evidence="2 3">NML91-0035</strain>
    </source>
</reference>
<dbReference type="InterPro" id="IPR036182">
    <property type="entry name" value="PCuAC_sf"/>
</dbReference>
<feature type="region of interest" description="Disordered" evidence="1">
    <location>
        <begin position="191"/>
        <end position="223"/>
    </location>
</feature>
<organism evidence="2 3">
    <name type="scientific">Vandammella animalimorsus</name>
    <dbReference type="NCBI Taxonomy" id="2029117"/>
    <lineage>
        <taxon>Bacteria</taxon>
        <taxon>Pseudomonadati</taxon>
        <taxon>Pseudomonadota</taxon>
        <taxon>Betaproteobacteria</taxon>
        <taxon>Burkholderiales</taxon>
        <taxon>Comamonadaceae</taxon>
        <taxon>Vandammella</taxon>
    </lineage>
</organism>
<protein>
    <recommendedName>
        <fullName evidence="4">Copper chaperone PCu(A)C</fullName>
    </recommendedName>
</protein>
<evidence type="ECO:0000256" key="1">
    <source>
        <dbReference type="SAM" id="MobiDB-lite"/>
    </source>
</evidence>
<evidence type="ECO:0008006" key="4">
    <source>
        <dbReference type="Google" id="ProtNLM"/>
    </source>
</evidence>
<dbReference type="PANTHER" id="PTHR36302">
    <property type="entry name" value="BLR7088 PROTEIN"/>
    <property type="match status" value="1"/>
</dbReference>
<evidence type="ECO:0000313" key="3">
    <source>
        <dbReference type="Proteomes" id="UP000217780"/>
    </source>
</evidence>
<dbReference type="EMBL" id="NTBI01000009">
    <property type="protein sequence ID" value="PAX16195.1"/>
    <property type="molecule type" value="Genomic_DNA"/>
</dbReference>
<evidence type="ECO:0000313" key="2">
    <source>
        <dbReference type="EMBL" id="PAX16195.1"/>
    </source>
</evidence>
<dbReference type="Gene3D" id="2.60.40.1890">
    <property type="entry name" value="PCu(A)C copper chaperone"/>
    <property type="match status" value="1"/>
</dbReference>
<gene>
    <name evidence="2" type="ORF">CLI92_10340</name>
</gene>